<dbReference type="EMBL" id="SDRB02006278">
    <property type="protein sequence ID" value="THG12858.1"/>
    <property type="molecule type" value="Genomic_DNA"/>
</dbReference>
<reference evidence="7 8" key="1">
    <citation type="journal article" date="2018" name="Proc. Natl. Acad. Sci. U.S.A.">
        <title>Draft genome sequence of Camellia sinensis var. sinensis provides insights into the evolution of the tea genome and tea quality.</title>
        <authorList>
            <person name="Wei C."/>
            <person name="Yang H."/>
            <person name="Wang S."/>
            <person name="Zhao J."/>
            <person name="Liu C."/>
            <person name="Gao L."/>
            <person name="Xia E."/>
            <person name="Lu Y."/>
            <person name="Tai Y."/>
            <person name="She G."/>
            <person name="Sun J."/>
            <person name="Cao H."/>
            <person name="Tong W."/>
            <person name="Gao Q."/>
            <person name="Li Y."/>
            <person name="Deng W."/>
            <person name="Jiang X."/>
            <person name="Wang W."/>
            <person name="Chen Q."/>
            <person name="Zhang S."/>
            <person name="Li H."/>
            <person name="Wu J."/>
            <person name="Wang P."/>
            <person name="Li P."/>
            <person name="Shi C."/>
            <person name="Zheng F."/>
            <person name="Jian J."/>
            <person name="Huang B."/>
            <person name="Shan D."/>
            <person name="Shi M."/>
            <person name="Fang C."/>
            <person name="Yue Y."/>
            <person name="Li F."/>
            <person name="Li D."/>
            <person name="Wei S."/>
            <person name="Han B."/>
            <person name="Jiang C."/>
            <person name="Yin Y."/>
            <person name="Xia T."/>
            <person name="Zhang Z."/>
            <person name="Bennetzen J.L."/>
            <person name="Zhao S."/>
            <person name="Wan X."/>
        </authorList>
    </citation>
    <scope>NUCLEOTIDE SEQUENCE [LARGE SCALE GENOMIC DNA]</scope>
    <source>
        <strain evidence="8">cv. Shuchazao</strain>
        <tissue evidence="7">Leaf</tissue>
    </source>
</reference>
<dbReference type="InterPro" id="IPR018499">
    <property type="entry name" value="Tetraspanin/Peripherin"/>
</dbReference>
<proteinExistence type="inferred from homology"/>
<feature type="transmembrane region" description="Helical" evidence="6">
    <location>
        <begin position="12"/>
        <end position="31"/>
    </location>
</feature>
<comment type="subcellular location">
    <subcellularLocation>
        <location evidence="1">Membrane</location>
        <topology evidence="1">Multi-pass membrane protein</topology>
    </subcellularLocation>
</comment>
<protein>
    <submittedName>
        <fullName evidence="7">Uncharacterized protein</fullName>
    </submittedName>
</protein>
<evidence type="ECO:0000256" key="3">
    <source>
        <dbReference type="ARBA" id="ARBA00022692"/>
    </source>
</evidence>
<dbReference type="PRINTS" id="PR00259">
    <property type="entry name" value="TMFOUR"/>
</dbReference>
<evidence type="ECO:0000256" key="4">
    <source>
        <dbReference type="ARBA" id="ARBA00022989"/>
    </source>
</evidence>
<evidence type="ECO:0000313" key="8">
    <source>
        <dbReference type="Proteomes" id="UP000306102"/>
    </source>
</evidence>
<keyword evidence="4 6" id="KW-1133">Transmembrane helix</keyword>
<name>A0A4S4E9P7_CAMSN</name>
<dbReference type="Proteomes" id="UP000306102">
    <property type="component" value="Unassembled WGS sequence"/>
</dbReference>
<evidence type="ECO:0000313" key="7">
    <source>
        <dbReference type="EMBL" id="THG12858.1"/>
    </source>
</evidence>
<dbReference type="AlphaFoldDB" id="A0A4S4E9P7"/>
<dbReference type="Pfam" id="PF00335">
    <property type="entry name" value="Tetraspanin"/>
    <property type="match status" value="1"/>
</dbReference>
<keyword evidence="3 6" id="KW-0812">Transmembrane</keyword>
<feature type="transmembrane region" description="Helical" evidence="6">
    <location>
        <begin position="43"/>
        <end position="65"/>
    </location>
</feature>
<evidence type="ECO:0000256" key="6">
    <source>
        <dbReference type="SAM" id="Phobius"/>
    </source>
</evidence>
<dbReference type="InterPro" id="IPR044991">
    <property type="entry name" value="TET_plant"/>
</dbReference>
<organism evidence="7 8">
    <name type="scientific">Camellia sinensis var. sinensis</name>
    <name type="common">China tea</name>
    <dbReference type="NCBI Taxonomy" id="542762"/>
    <lineage>
        <taxon>Eukaryota</taxon>
        <taxon>Viridiplantae</taxon>
        <taxon>Streptophyta</taxon>
        <taxon>Embryophyta</taxon>
        <taxon>Tracheophyta</taxon>
        <taxon>Spermatophyta</taxon>
        <taxon>Magnoliopsida</taxon>
        <taxon>eudicotyledons</taxon>
        <taxon>Gunneridae</taxon>
        <taxon>Pentapetalae</taxon>
        <taxon>asterids</taxon>
        <taxon>Ericales</taxon>
        <taxon>Theaceae</taxon>
        <taxon>Camellia</taxon>
    </lineage>
</organism>
<dbReference type="GO" id="GO:0016020">
    <property type="term" value="C:membrane"/>
    <property type="evidence" value="ECO:0007669"/>
    <property type="project" value="UniProtKB-SubCell"/>
</dbReference>
<evidence type="ECO:0000256" key="5">
    <source>
        <dbReference type="ARBA" id="ARBA00023136"/>
    </source>
</evidence>
<evidence type="ECO:0000256" key="1">
    <source>
        <dbReference type="ARBA" id="ARBA00004141"/>
    </source>
</evidence>
<accession>A0A4S4E9P7</accession>
<keyword evidence="8" id="KW-1185">Reference proteome</keyword>
<keyword evidence="5 6" id="KW-0472">Membrane</keyword>
<comment type="caution">
    <text evidence="7">The sequence shown here is derived from an EMBL/GenBank/DDBJ whole genome shotgun (WGS) entry which is preliminary data.</text>
</comment>
<dbReference type="GO" id="GO:0009734">
    <property type="term" value="P:auxin-activated signaling pathway"/>
    <property type="evidence" value="ECO:0007669"/>
    <property type="project" value="InterPro"/>
</dbReference>
<feature type="transmembrane region" description="Helical" evidence="6">
    <location>
        <begin position="71"/>
        <end position="95"/>
    </location>
</feature>
<evidence type="ECO:0000256" key="2">
    <source>
        <dbReference type="ARBA" id="ARBA00006840"/>
    </source>
</evidence>
<sequence>MAVSNNITSVLNFIAFLSSIPIIASGVWLASKPDNECIHWIRWPLVFLGIFILLVSLTGFVGSYWNKECLLAFYLICMVVLIGALLIILVLAFVVTRPDGSYSVDGRAFREYRLGEFSAWLRNHITNSDNLGKLGLVSLSPIFVLSSIGSISLLTSSSHLTDCFRSSRFRHPPLDFFYFILI</sequence>
<comment type="similarity">
    <text evidence="2">Belongs to the tetraspanin (TM4SF) family.</text>
</comment>
<gene>
    <name evidence="7" type="ORF">TEA_028466</name>
</gene>
<dbReference type="PANTHER" id="PTHR32191">
    <property type="entry name" value="TETRASPANIN-8-RELATED"/>
    <property type="match status" value="1"/>
</dbReference>